<keyword evidence="5" id="KW-1185">Reference proteome</keyword>
<evidence type="ECO:0000256" key="1">
    <source>
        <dbReference type="ARBA" id="ARBA00022614"/>
    </source>
</evidence>
<evidence type="ECO:0000256" key="3">
    <source>
        <dbReference type="ARBA" id="ARBA00022737"/>
    </source>
</evidence>
<keyword evidence="3" id="KW-0677">Repeat</keyword>
<dbReference type="OrthoDB" id="8400687at2759"/>
<dbReference type="InterPro" id="IPR032675">
    <property type="entry name" value="LRR_dom_sf"/>
</dbReference>
<dbReference type="InterPro" id="IPR003591">
    <property type="entry name" value="Leu-rich_rpt_typical-subtyp"/>
</dbReference>
<dbReference type="Pfam" id="PF13855">
    <property type="entry name" value="LRR_8"/>
    <property type="match status" value="1"/>
</dbReference>
<keyword evidence="2" id="KW-0732">Signal</keyword>
<evidence type="ECO:0000256" key="2">
    <source>
        <dbReference type="ARBA" id="ARBA00022729"/>
    </source>
</evidence>
<dbReference type="PANTHER" id="PTHR24373">
    <property type="entry name" value="SLIT RELATED LEUCINE-RICH REPEAT NEURONAL PROTEIN"/>
    <property type="match status" value="1"/>
</dbReference>
<organism evidence="4 5">
    <name type="scientific">Brachionus calyciflorus</name>
    <dbReference type="NCBI Taxonomy" id="104777"/>
    <lineage>
        <taxon>Eukaryota</taxon>
        <taxon>Metazoa</taxon>
        <taxon>Spiralia</taxon>
        <taxon>Gnathifera</taxon>
        <taxon>Rotifera</taxon>
        <taxon>Eurotatoria</taxon>
        <taxon>Monogononta</taxon>
        <taxon>Pseudotrocha</taxon>
        <taxon>Ploima</taxon>
        <taxon>Brachionidae</taxon>
        <taxon>Brachionus</taxon>
    </lineage>
</organism>
<dbReference type="SMART" id="SM00365">
    <property type="entry name" value="LRR_SD22"/>
    <property type="match status" value="3"/>
</dbReference>
<dbReference type="Proteomes" id="UP000663879">
    <property type="component" value="Unassembled WGS sequence"/>
</dbReference>
<sequence>MSKLIVLDLLSNQIKLISDKMLFSLTDLEYLFLDYNQINTIEDLAFNNLSKLKHLSLSYNKLTKYSVKDFYCLKVQNIDLCYNQIEHINKNNWDILSNLKNVWQQVYNLSRNDCPGEIPSSAVKKNFFNKWTIIINLWIILSN</sequence>
<dbReference type="PROSITE" id="PS51450">
    <property type="entry name" value="LRR"/>
    <property type="match status" value="1"/>
</dbReference>
<gene>
    <name evidence="4" type="ORF">OXX778_LOCUS11556</name>
</gene>
<dbReference type="SMART" id="SM00369">
    <property type="entry name" value="LRR_TYP"/>
    <property type="match status" value="3"/>
</dbReference>
<evidence type="ECO:0000313" key="4">
    <source>
        <dbReference type="EMBL" id="CAF0904146.1"/>
    </source>
</evidence>
<dbReference type="Gene3D" id="3.80.10.10">
    <property type="entry name" value="Ribonuclease Inhibitor"/>
    <property type="match status" value="1"/>
</dbReference>
<proteinExistence type="predicted"/>
<dbReference type="PANTHER" id="PTHR24373:SF370">
    <property type="entry name" value="FISH-LIPS, ISOFORM E"/>
    <property type="match status" value="1"/>
</dbReference>
<dbReference type="InterPro" id="IPR050328">
    <property type="entry name" value="Dev_Immune_Receptor"/>
</dbReference>
<keyword evidence="1" id="KW-0433">Leucine-rich repeat</keyword>
<dbReference type="GO" id="GO:0005615">
    <property type="term" value="C:extracellular space"/>
    <property type="evidence" value="ECO:0007669"/>
    <property type="project" value="TreeGrafter"/>
</dbReference>
<dbReference type="EMBL" id="CAJNOC010001969">
    <property type="protein sequence ID" value="CAF0904146.1"/>
    <property type="molecule type" value="Genomic_DNA"/>
</dbReference>
<dbReference type="GO" id="GO:0031012">
    <property type="term" value="C:extracellular matrix"/>
    <property type="evidence" value="ECO:0007669"/>
    <property type="project" value="TreeGrafter"/>
</dbReference>
<name>A0A813ZT95_9BILA</name>
<accession>A0A813ZT95</accession>
<evidence type="ECO:0000313" key="5">
    <source>
        <dbReference type="Proteomes" id="UP000663879"/>
    </source>
</evidence>
<reference evidence="4" key="1">
    <citation type="submission" date="2021-02" db="EMBL/GenBank/DDBJ databases">
        <authorList>
            <person name="Nowell W R."/>
        </authorList>
    </citation>
    <scope>NUCLEOTIDE SEQUENCE</scope>
    <source>
        <strain evidence="4">Ploen Becks lab</strain>
    </source>
</reference>
<comment type="caution">
    <text evidence="4">The sequence shown here is derived from an EMBL/GenBank/DDBJ whole genome shotgun (WGS) entry which is preliminary data.</text>
</comment>
<dbReference type="SUPFAM" id="SSF52058">
    <property type="entry name" value="L domain-like"/>
    <property type="match status" value="1"/>
</dbReference>
<dbReference type="InterPro" id="IPR001611">
    <property type="entry name" value="Leu-rich_rpt"/>
</dbReference>
<dbReference type="AlphaFoldDB" id="A0A813ZT95"/>
<protein>
    <submittedName>
        <fullName evidence="4">Uncharacterized protein</fullName>
    </submittedName>
</protein>